<proteinExistence type="inferred from homology"/>
<comment type="caution">
    <text evidence="5">The sequence shown here is derived from an EMBL/GenBank/DDBJ whole genome shotgun (WGS) entry which is preliminary data.</text>
</comment>
<dbReference type="Proteomes" id="UP000559256">
    <property type="component" value="Unassembled WGS sequence"/>
</dbReference>
<evidence type="ECO:0000313" key="6">
    <source>
        <dbReference type="Proteomes" id="UP000559256"/>
    </source>
</evidence>
<dbReference type="PANTHER" id="PTHR44942">
    <property type="entry name" value="METHYLTRANSF_11 DOMAIN-CONTAINING PROTEIN"/>
    <property type="match status" value="1"/>
</dbReference>
<evidence type="ECO:0000256" key="2">
    <source>
        <dbReference type="ARBA" id="ARBA00022603"/>
    </source>
</evidence>
<feature type="domain" description="Methyltransferase type 11" evidence="4">
    <location>
        <begin position="68"/>
        <end position="172"/>
    </location>
</feature>
<keyword evidence="2" id="KW-0489">Methyltransferase</keyword>
<sequence length="337" mass="37893">MATFAKASFDTSVYATSRPTYPKALFKFIFDYHQRGIDAFPPKLKAVASEEFQERFRRGAAPGWGTAVDLGCGTGQATAELTPFKHIIGVDPGAGMIKKAKEYVAELYPEPTSTTRRGQTFDFVQSSAEKLDFIEDGSVDLVIAAQAAHWFHFPTLYPAISRILRPSGTFAFWVYSELRLPQFHPALTQMITDYCQGSDPDNSLGPHWERPGRTILERHLVDVPEHDSKEIGVEGLGLSQTERVYFAGPYHPTTLPTLRTLPIIMRSQTTWNGLLGYLHTFSSLHTWADKHPGEENLADRFWGDLMRKAEEETKKSVKGENELTVEWPVALVMLKKI</sequence>
<dbReference type="EMBL" id="JAACJM010000149">
    <property type="protein sequence ID" value="KAF5343091.1"/>
    <property type="molecule type" value="Genomic_DNA"/>
</dbReference>
<protein>
    <recommendedName>
        <fullName evidence="4">Methyltransferase type 11 domain-containing protein</fullName>
    </recommendedName>
</protein>
<dbReference type="GO" id="GO:0008757">
    <property type="term" value="F:S-adenosylmethionine-dependent methyltransferase activity"/>
    <property type="evidence" value="ECO:0007669"/>
    <property type="project" value="InterPro"/>
</dbReference>
<evidence type="ECO:0000256" key="3">
    <source>
        <dbReference type="ARBA" id="ARBA00022679"/>
    </source>
</evidence>
<dbReference type="AlphaFoldDB" id="A0A8H5FNB1"/>
<keyword evidence="6" id="KW-1185">Reference proteome</keyword>
<dbReference type="InterPro" id="IPR051052">
    <property type="entry name" value="Diverse_substrate_MTase"/>
</dbReference>
<dbReference type="PANTHER" id="PTHR44942:SF4">
    <property type="entry name" value="METHYLTRANSFERASE TYPE 11 DOMAIN-CONTAINING PROTEIN"/>
    <property type="match status" value="1"/>
</dbReference>
<accession>A0A8H5FNB1</accession>
<dbReference type="OrthoDB" id="10027013at2759"/>
<evidence type="ECO:0000313" key="5">
    <source>
        <dbReference type="EMBL" id="KAF5343091.1"/>
    </source>
</evidence>
<keyword evidence="3" id="KW-0808">Transferase</keyword>
<dbReference type="SUPFAM" id="SSF53335">
    <property type="entry name" value="S-adenosyl-L-methionine-dependent methyltransferases"/>
    <property type="match status" value="1"/>
</dbReference>
<reference evidence="5 6" key="1">
    <citation type="journal article" date="2020" name="ISME J.">
        <title>Uncovering the hidden diversity of litter-decomposition mechanisms in mushroom-forming fungi.</title>
        <authorList>
            <person name="Floudas D."/>
            <person name="Bentzer J."/>
            <person name="Ahren D."/>
            <person name="Johansson T."/>
            <person name="Persson P."/>
            <person name="Tunlid A."/>
        </authorList>
    </citation>
    <scope>NUCLEOTIDE SEQUENCE [LARGE SCALE GENOMIC DNA]</scope>
    <source>
        <strain evidence="5 6">CBS 291.85</strain>
    </source>
</reference>
<gene>
    <name evidence="5" type="ORF">D9758_016020</name>
</gene>
<evidence type="ECO:0000259" key="4">
    <source>
        <dbReference type="Pfam" id="PF08241"/>
    </source>
</evidence>
<organism evidence="5 6">
    <name type="scientific">Tetrapyrgos nigripes</name>
    <dbReference type="NCBI Taxonomy" id="182062"/>
    <lineage>
        <taxon>Eukaryota</taxon>
        <taxon>Fungi</taxon>
        <taxon>Dikarya</taxon>
        <taxon>Basidiomycota</taxon>
        <taxon>Agaricomycotina</taxon>
        <taxon>Agaricomycetes</taxon>
        <taxon>Agaricomycetidae</taxon>
        <taxon>Agaricales</taxon>
        <taxon>Marasmiineae</taxon>
        <taxon>Marasmiaceae</taxon>
        <taxon>Tetrapyrgos</taxon>
    </lineage>
</organism>
<dbReference type="Gene3D" id="3.40.50.150">
    <property type="entry name" value="Vaccinia Virus protein VP39"/>
    <property type="match status" value="1"/>
</dbReference>
<comment type="similarity">
    <text evidence="1">Belongs to the methyltransferase superfamily.</text>
</comment>
<dbReference type="Pfam" id="PF08241">
    <property type="entry name" value="Methyltransf_11"/>
    <property type="match status" value="1"/>
</dbReference>
<dbReference type="CDD" id="cd02440">
    <property type="entry name" value="AdoMet_MTases"/>
    <property type="match status" value="1"/>
</dbReference>
<dbReference type="GO" id="GO:0032259">
    <property type="term" value="P:methylation"/>
    <property type="evidence" value="ECO:0007669"/>
    <property type="project" value="UniProtKB-KW"/>
</dbReference>
<name>A0A8H5FNB1_9AGAR</name>
<dbReference type="InterPro" id="IPR013216">
    <property type="entry name" value="Methyltransf_11"/>
</dbReference>
<evidence type="ECO:0000256" key="1">
    <source>
        <dbReference type="ARBA" id="ARBA00008361"/>
    </source>
</evidence>
<dbReference type="InterPro" id="IPR029063">
    <property type="entry name" value="SAM-dependent_MTases_sf"/>
</dbReference>